<dbReference type="OrthoDB" id="75724at2759"/>
<dbReference type="AlphaFoldDB" id="A0A4Y2V4P0"/>
<evidence type="ECO:0000313" key="3">
    <source>
        <dbReference type="Proteomes" id="UP000499080"/>
    </source>
</evidence>
<organism evidence="2 3">
    <name type="scientific">Araneus ventricosus</name>
    <name type="common">Orbweaver spider</name>
    <name type="synonym">Epeira ventricosa</name>
    <dbReference type="NCBI Taxonomy" id="182803"/>
    <lineage>
        <taxon>Eukaryota</taxon>
        <taxon>Metazoa</taxon>
        <taxon>Ecdysozoa</taxon>
        <taxon>Arthropoda</taxon>
        <taxon>Chelicerata</taxon>
        <taxon>Arachnida</taxon>
        <taxon>Araneae</taxon>
        <taxon>Araneomorphae</taxon>
        <taxon>Entelegynae</taxon>
        <taxon>Araneoidea</taxon>
        <taxon>Araneidae</taxon>
        <taxon>Araneus</taxon>
    </lineage>
</organism>
<protein>
    <recommendedName>
        <fullName evidence="1">CRAL/TRIO N-terminal domain-containing protein</fullName>
    </recommendedName>
</protein>
<dbReference type="EMBL" id="BGPR01043604">
    <property type="protein sequence ID" value="GBO20219.1"/>
    <property type="molecule type" value="Genomic_DNA"/>
</dbReference>
<dbReference type="InterPro" id="IPR036273">
    <property type="entry name" value="CRAL/TRIO_N_dom_sf"/>
</dbReference>
<dbReference type="PANTHER" id="PTHR10174:SF130">
    <property type="entry name" value="ALPHA-TOCOPHEROL TRANSFER PROTEIN-LIKE"/>
    <property type="match status" value="1"/>
</dbReference>
<dbReference type="InterPro" id="IPR011074">
    <property type="entry name" value="CRAL/TRIO_N_dom"/>
</dbReference>
<accession>A0A4Y2V4P0</accession>
<reference evidence="2 3" key="1">
    <citation type="journal article" date="2019" name="Sci. Rep.">
        <title>Orb-weaving spider Araneus ventricosus genome elucidates the spidroin gene catalogue.</title>
        <authorList>
            <person name="Kono N."/>
            <person name="Nakamura H."/>
            <person name="Ohtoshi R."/>
            <person name="Moran D.A.P."/>
            <person name="Shinohara A."/>
            <person name="Yoshida Y."/>
            <person name="Fujiwara M."/>
            <person name="Mori M."/>
            <person name="Tomita M."/>
            <person name="Arakawa K."/>
        </authorList>
    </citation>
    <scope>NUCLEOTIDE SEQUENCE [LARGE SCALE GENOMIC DNA]</scope>
</reference>
<dbReference type="PANTHER" id="PTHR10174">
    <property type="entry name" value="ALPHA-TOCOPHEROL TRANSFER PROTEIN-RELATED"/>
    <property type="match status" value="1"/>
</dbReference>
<keyword evidence="3" id="KW-1185">Reference proteome</keyword>
<gene>
    <name evidence="2" type="ORF">AVEN_122948_1</name>
</gene>
<evidence type="ECO:0000313" key="2">
    <source>
        <dbReference type="EMBL" id="GBO20219.1"/>
    </source>
</evidence>
<name>A0A4Y2V4P0_ARAVE</name>
<dbReference type="Gene3D" id="1.10.8.20">
    <property type="entry name" value="N-terminal domain of phosphatidylinositol transfer protein sec14p"/>
    <property type="match status" value="1"/>
</dbReference>
<proteinExistence type="predicted"/>
<dbReference type="SMART" id="SM01100">
    <property type="entry name" value="CRAL_TRIO_N"/>
    <property type="match status" value="1"/>
</dbReference>
<dbReference type="GO" id="GO:1902936">
    <property type="term" value="F:phosphatidylinositol bisphosphate binding"/>
    <property type="evidence" value="ECO:0007669"/>
    <property type="project" value="TreeGrafter"/>
</dbReference>
<evidence type="ECO:0000259" key="1">
    <source>
        <dbReference type="SMART" id="SM01100"/>
    </source>
</evidence>
<dbReference type="GO" id="GO:0016020">
    <property type="term" value="C:membrane"/>
    <property type="evidence" value="ECO:0007669"/>
    <property type="project" value="TreeGrafter"/>
</dbReference>
<dbReference type="Pfam" id="PF03765">
    <property type="entry name" value="CRAL_TRIO_N"/>
    <property type="match status" value="1"/>
</dbReference>
<feature type="domain" description="CRAL/TRIO N-terminal" evidence="1">
    <location>
        <begin position="29"/>
        <end position="54"/>
    </location>
</feature>
<sequence length="126" mass="14523">MQRQRILCSENWQLGFSAAGVTGFLPLKDDEFLLRFLRAKKFDVNEAFDALKTYYKFKFEYSGVLTDFVPTDFRTVFEMDKIFISPKRTPIGEGIFIVFPGIVSLVLNDVKVVTLFSVVLFTHTYA</sequence>
<comment type="caution">
    <text evidence="2">The sequence shown here is derived from an EMBL/GenBank/DDBJ whole genome shotgun (WGS) entry which is preliminary data.</text>
</comment>
<dbReference type="Proteomes" id="UP000499080">
    <property type="component" value="Unassembled WGS sequence"/>
</dbReference>
<dbReference type="SUPFAM" id="SSF46938">
    <property type="entry name" value="CRAL/TRIO N-terminal domain"/>
    <property type="match status" value="1"/>
</dbReference>